<evidence type="ECO:0000256" key="1">
    <source>
        <dbReference type="ARBA" id="ARBA00004651"/>
    </source>
</evidence>
<keyword evidence="8 12" id="KW-1133">Transmembrane helix</keyword>
<sequence>MANRVRNLLQSVALIWSLAVLLGYLAWVIGGVFFAMAALGAVLVLSLASPQASPRLVLPLYHGRFLSDWEAPRIRAIVAELARRAGLSRVPHLYYIPSPVMNAFATGHRNESVIALSDGLLRRLTHRELAGVLAHEVSHIANDDIQVMAFADLVSRITNLLSLAGQVLLLISLPLAILTGIPIPWLTILVLVLAPTLSALVQLALSRNREYEADRRAAELSGDPEGLALALTKIERIQGPLWERILMPQRKVPDPSLLRTHPPTEDRIKRLIDLAPRQRKPLSIEIPQQVIASELATLLRPNTPLRPRSRFGGLWF</sequence>
<organism evidence="14 15">
    <name type="scientific">Thioalkalicoccus limnaeus</name>
    <dbReference type="NCBI Taxonomy" id="120681"/>
    <lineage>
        <taxon>Bacteria</taxon>
        <taxon>Pseudomonadati</taxon>
        <taxon>Pseudomonadota</taxon>
        <taxon>Gammaproteobacteria</taxon>
        <taxon>Chromatiales</taxon>
        <taxon>Chromatiaceae</taxon>
        <taxon>Thioalkalicoccus</taxon>
    </lineage>
</organism>
<proteinExistence type="inferred from homology"/>
<feature type="transmembrane region" description="Helical" evidence="12">
    <location>
        <begin position="157"/>
        <end position="177"/>
    </location>
</feature>
<dbReference type="InterPro" id="IPR001915">
    <property type="entry name" value="Peptidase_M48"/>
</dbReference>
<feature type="domain" description="Peptidase M48" evidence="13">
    <location>
        <begin position="69"/>
        <end position="271"/>
    </location>
</feature>
<evidence type="ECO:0000256" key="11">
    <source>
        <dbReference type="RuleBase" id="RU003983"/>
    </source>
</evidence>
<dbReference type="CDD" id="cd07339">
    <property type="entry name" value="M48B_HtpX_like"/>
    <property type="match status" value="1"/>
</dbReference>
<comment type="caution">
    <text evidence="14">The sequence shown here is derived from an EMBL/GenBank/DDBJ whole genome shotgun (WGS) entry which is preliminary data.</text>
</comment>
<name>A0ABV4BD38_9GAMM</name>
<keyword evidence="7 11" id="KW-0862">Zinc</keyword>
<dbReference type="Gene3D" id="3.30.2010.10">
    <property type="entry name" value="Metalloproteases ('zincins'), catalytic domain"/>
    <property type="match status" value="1"/>
</dbReference>
<dbReference type="PANTHER" id="PTHR43221:SF1">
    <property type="entry name" value="PROTEASE HTPX"/>
    <property type="match status" value="1"/>
</dbReference>
<gene>
    <name evidence="14" type="ORF">ABC977_08450</name>
</gene>
<evidence type="ECO:0000256" key="10">
    <source>
        <dbReference type="ARBA" id="ARBA00023136"/>
    </source>
</evidence>
<dbReference type="RefSeq" id="WP_369666818.1">
    <property type="nucleotide sequence ID" value="NZ_JBDKXB010000008.1"/>
</dbReference>
<feature type="transmembrane region" description="Helical" evidence="12">
    <location>
        <begin position="12"/>
        <end position="45"/>
    </location>
</feature>
<accession>A0ABV4BD38</accession>
<keyword evidence="3 11" id="KW-0645">Protease</keyword>
<keyword evidence="2" id="KW-1003">Cell membrane</keyword>
<evidence type="ECO:0000256" key="12">
    <source>
        <dbReference type="SAM" id="Phobius"/>
    </source>
</evidence>
<dbReference type="EMBL" id="JBDKXB010000008">
    <property type="protein sequence ID" value="MEY6432431.1"/>
    <property type="molecule type" value="Genomic_DNA"/>
</dbReference>
<keyword evidence="15" id="KW-1185">Reference proteome</keyword>
<keyword evidence="4 12" id="KW-0812">Transmembrane</keyword>
<evidence type="ECO:0000256" key="4">
    <source>
        <dbReference type="ARBA" id="ARBA00022692"/>
    </source>
</evidence>
<evidence type="ECO:0000256" key="6">
    <source>
        <dbReference type="ARBA" id="ARBA00022801"/>
    </source>
</evidence>
<keyword evidence="6 11" id="KW-0378">Hydrolase</keyword>
<dbReference type="Pfam" id="PF01435">
    <property type="entry name" value="Peptidase_M48"/>
    <property type="match status" value="1"/>
</dbReference>
<reference evidence="14 15" key="1">
    <citation type="submission" date="2024-05" db="EMBL/GenBank/DDBJ databases">
        <title>Genome Sequence and Characterization of the New Strain Purple Sulfur Bacterium of Genus Thioalkalicoccus.</title>
        <authorList>
            <person name="Bryantseva I.A."/>
            <person name="Kyndt J.A."/>
            <person name="Imhoff J.F."/>
        </authorList>
    </citation>
    <scope>NUCLEOTIDE SEQUENCE [LARGE SCALE GENOMIC DNA]</scope>
    <source>
        <strain evidence="14 15">Um2</strain>
    </source>
</reference>
<evidence type="ECO:0000313" key="15">
    <source>
        <dbReference type="Proteomes" id="UP001564408"/>
    </source>
</evidence>
<evidence type="ECO:0000256" key="5">
    <source>
        <dbReference type="ARBA" id="ARBA00022723"/>
    </source>
</evidence>
<keyword evidence="10 12" id="KW-0472">Membrane</keyword>
<comment type="similarity">
    <text evidence="11">Belongs to the peptidase M48 family.</text>
</comment>
<evidence type="ECO:0000256" key="7">
    <source>
        <dbReference type="ARBA" id="ARBA00022833"/>
    </source>
</evidence>
<evidence type="ECO:0000256" key="9">
    <source>
        <dbReference type="ARBA" id="ARBA00023049"/>
    </source>
</evidence>
<comment type="subcellular location">
    <subcellularLocation>
        <location evidence="1">Cell membrane</location>
        <topology evidence="1">Multi-pass membrane protein</topology>
    </subcellularLocation>
</comment>
<evidence type="ECO:0000256" key="2">
    <source>
        <dbReference type="ARBA" id="ARBA00022475"/>
    </source>
</evidence>
<evidence type="ECO:0000256" key="3">
    <source>
        <dbReference type="ARBA" id="ARBA00022670"/>
    </source>
</evidence>
<evidence type="ECO:0000256" key="8">
    <source>
        <dbReference type="ARBA" id="ARBA00022989"/>
    </source>
</evidence>
<protein>
    <submittedName>
        <fullName evidence="14">Zinc metalloprotease HtpX</fullName>
    </submittedName>
</protein>
<feature type="transmembrane region" description="Helical" evidence="12">
    <location>
        <begin position="183"/>
        <end position="205"/>
    </location>
</feature>
<evidence type="ECO:0000259" key="13">
    <source>
        <dbReference type="Pfam" id="PF01435"/>
    </source>
</evidence>
<dbReference type="Proteomes" id="UP001564408">
    <property type="component" value="Unassembled WGS sequence"/>
</dbReference>
<dbReference type="PANTHER" id="PTHR43221">
    <property type="entry name" value="PROTEASE HTPX"/>
    <property type="match status" value="1"/>
</dbReference>
<dbReference type="InterPro" id="IPR050083">
    <property type="entry name" value="HtpX_protease"/>
</dbReference>
<keyword evidence="9 11" id="KW-0482">Metalloprotease</keyword>
<comment type="cofactor">
    <cofactor evidence="11">
        <name>Zn(2+)</name>
        <dbReference type="ChEBI" id="CHEBI:29105"/>
    </cofactor>
    <text evidence="11">Binds 1 zinc ion per subunit.</text>
</comment>
<dbReference type="GO" id="GO:0008237">
    <property type="term" value="F:metallopeptidase activity"/>
    <property type="evidence" value="ECO:0007669"/>
    <property type="project" value="UniProtKB-KW"/>
</dbReference>
<evidence type="ECO:0000313" key="14">
    <source>
        <dbReference type="EMBL" id="MEY6432431.1"/>
    </source>
</evidence>
<keyword evidence="5" id="KW-0479">Metal-binding</keyword>